<protein>
    <submittedName>
        <fullName evidence="1">Major capsid protein gpP</fullName>
    </submittedName>
</protein>
<dbReference type="RefSeq" id="WP_051999415.1">
    <property type="nucleotide sequence ID" value="NZ_AODE01000026.1"/>
</dbReference>
<name>W7BRL0_9LIST</name>
<keyword evidence="2" id="KW-1185">Reference proteome</keyword>
<accession>W7BRL0</accession>
<gene>
    <name evidence="1" type="ORF">PCORN_13352</name>
</gene>
<dbReference type="AlphaFoldDB" id="W7BRL0"/>
<dbReference type="Proteomes" id="UP000019254">
    <property type="component" value="Unassembled WGS sequence"/>
</dbReference>
<reference evidence="1 2" key="1">
    <citation type="journal article" date="2014" name="Int. J. Syst. Evol. Microbiol.">
        <title>Listeria floridensis sp. nov., Listeria aquatica sp. nov., Listeria cornellensis sp. nov., Listeria riparia sp. nov. and Listeria grandensis sp. nov., from agricultural and natural environments.</title>
        <authorList>
            <person name="den Bakker H.C."/>
            <person name="Warchocki S."/>
            <person name="Wright E.M."/>
            <person name="Allred A.F."/>
            <person name="Ahlstrom C."/>
            <person name="Manuel C.S."/>
            <person name="Stasiewicz M.J."/>
            <person name="Burrell A."/>
            <person name="Roof S."/>
            <person name="Strawn L."/>
            <person name="Fortes E.D."/>
            <person name="Nightingale K.K."/>
            <person name="Kephart D."/>
            <person name="Wiedmann M."/>
        </authorList>
    </citation>
    <scope>NUCLEOTIDE SEQUENCE [LARGE SCALE GENOMIC DNA]</scope>
    <source>
        <strain evidence="2">FSL F6-969</strain>
    </source>
</reference>
<organism evidence="1 2">
    <name type="scientific">Listeria cornellensis FSL F6-0969</name>
    <dbReference type="NCBI Taxonomy" id="1265820"/>
    <lineage>
        <taxon>Bacteria</taxon>
        <taxon>Bacillati</taxon>
        <taxon>Bacillota</taxon>
        <taxon>Bacilli</taxon>
        <taxon>Bacillales</taxon>
        <taxon>Listeriaceae</taxon>
        <taxon>Listeria</taxon>
    </lineage>
</organism>
<sequence>MAEKAFLLQHNYRLFWNPTSGAAITDDGWLRIGSGIKSIDPDNNEEVDQTAYYDDEGGSTSTVTGQQKTYPMDADREYNDPFQNFVFDTADTDLTKRTGEFYIINPKKKGLKGNGSLVNIKPPGGDANAKGECSFECHFNGMPEKIDSATEPVVDTTP</sequence>
<dbReference type="OrthoDB" id="2043960at2"/>
<comment type="caution">
    <text evidence="1">The sequence shown here is derived from an EMBL/GenBank/DDBJ whole genome shotgun (WGS) entry which is preliminary data.</text>
</comment>
<dbReference type="PATRIC" id="fig|1265820.5.peg.2636"/>
<dbReference type="NCBIfam" id="NF047353">
    <property type="entry name" value="tube_lmo2291"/>
    <property type="match status" value="1"/>
</dbReference>
<evidence type="ECO:0000313" key="2">
    <source>
        <dbReference type="Proteomes" id="UP000019254"/>
    </source>
</evidence>
<dbReference type="EMBL" id="AODE01000026">
    <property type="protein sequence ID" value="EUJ27320.1"/>
    <property type="molecule type" value="Genomic_DNA"/>
</dbReference>
<proteinExistence type="predicted"/>
<evidence type="ECO:0000313" key="1">
    <source>
        <dbReference type="EMBL" id="EUJ27320.1"/>
    </source>
</evidence>
<dbReference type="STRING" id="1265820.PCORN_13352"/>